<dbReference type="PROSITE" id="PS51534">
    <property type="entry name" value="SEFIR"/>
    <property type="match status" value="1"/>
</dbReference>
<dbReference type="InterPro" id="IPR038637">
    <property type="entry name" value="NPCBM_sf"/>
</dbReference>
<feature type="domain" description="SEFIR" evidence="1">
    <location>
        <begin position="6"/>
        <end position="146"/>
    </location>
</feature>
<dbReference type="InterPro" id="IPR035897">
    <property type="entry name" value="Toll_tir_struct_dom_sf"/>
</dbReference>
<dbReference type="InterPro" id="IPR013222">
    <property type="entry name" value="Glyco_hyd_98_carb-bd"/>
</dbReference>
<dbReference type="SUPFAM" id="SSF52200">
    <property type="entry name" value="Toll/Interleukin receptor TIR domain"/>
    <property type="match status" value="1"/>
</dbReference>
<dbReference type="RefSeq" id="WP_173141727.1">
    <property type="nucleotide sequence ID" value="NZ_CBCSGW010000030.1"/>
</dbReference>
<sequence>MPDRTAPLVFVSYAHESPDHEAQVRRLATFLRARIGLDVQFDQWADNKRIDWSIWAMNLLTEADYIVVVGSPEFRRRAEGTAPPDEGRGAQFEAMIMRNNITKDIRRETERILPVLLPGRTVEDLPVFLAGYSTTRFKIHEISDEGVQDLVAAITGVGRHPMPRRGEWLGGQNNRRTLFVNGMRWTVASPHIRADSAQIDGVRYENSIVLRPSPATSDSHAFVEIDLGGAYCLMTSVVGVPDDAAETFQVGHFRVCVDGDPRHEGKVALGKSATIKVDVTGAQRLRLEMSRPGAAASPLLADSKGAVALPELAWGDPSLY</sequence>
<reference evidence="2 3" key="1">
    <citation type="submission" date="2020-01" db="EMBL/GenBank/DDBJ databases">
        <title>Kibdelosporangium persica a novel Actinomycetes from a hot desert in Iran.</title>
        <authorList>
            <person name="Safaei N."/>
            <person name="Zaburannyi N."/>
            <person name="Mueller R."/>
            <person name="Wink J."/>
        </authorList>
    </citation>
    <scope>NUCLEOTIDE SEQUENCE [LARGE SCALE GENOMIC DNA]</scope>
    <source>
        <strain evidence="2 3">4NS15</strain>
    </source>
</reference>
<dbReference type="Gene3D" id="3.40.50.11530">
    <property type="match status" value="1"/>
</dbReference>
<accession>A0ABX2FIE9</accession>
<dbReference type="SUPFAM" id="SSF49785">
    <property type="entry name" value="Galactose-binding domain-like"/>
    <property type="match status" value="1"/>
</dbReference>
<dbReference type="InterPro" id="IPR008979">
    <property type="entry name" value="Galactose-bd-like_sf"/>
</dbReference>
<organism evidence="2 3">
    <name type="scientific">Kibdelosporangium persicum</name>
    <dbReference type="NCBI Taxonomy" id="2698649"/>
    <lineage>
        <taxon>Bacteria</taxon>
        <taxon>Bacillati</taxon>
        <taxon>Actinomycetota</taxon>
        <taxon>Actinomycetes</taxon>
        <taxon>Pseudonocardiales</taxon>
        <taxon>Pseudonocardiaceae</taxon>
        <taxon>Kibdelosporangium</taxon>
    </lineage>
</organism>
<evidence type="ECO:0000313" key="3">
    <source>
        <dbReference type="Proteomes" id="UP000763557"/>
    </source>
</evidence>
<proteinExistence type="predicted"/>
<name>A0ABX2FIE9_9PSEU</name>
<evidence type="ECO:0000313" key="2">
    <source>
        <dbReference type="EMBL" id="NRN70595.1"/>
    </source>
</evidence>
<dbReference type="Gene3D" id="2.60.120.1060">
    <property type="entry name" value="NPCBM/NEW2 domain"/>
    <property type="match status" value="1"/>
</dbReference>
<dbReference type="InterPro" id="IPR013568">
    <property type="entry name" value="SEFIR_dom"/>
</dbReference>
<protein>
    <submittedName>
        <fullName evidence="2">SEFIR domain-containing protein</fullName>
    </submittedName>
</protein>
<dbReference type="Pfam" id="PF08305">
    <property type="entry name" value="NPCBM"/>
    <property type="match status" value="1"/>
</dbReference>
<dbReference type="Proteomes" id="UP000763557">
    <property type="component" value="Unassembled WGS sequence"/>
</dbReference>
<dbReference type="Pfam" id="PF08357">
    <property type="entry name" value="SEFIR"/>
    <property type="match status" value="1"/>
</dbReference>
<dbReference type="EMBL" id="JAAATY010000041">
    <property type="protein sequence ID" value="NRN70595.1"/>
    <property type="molecule type" value="Genomic_DNA"/>
</dbReference>
<gene>
    <name evidence="2" type="ORF">GC106_78660</name>
</gene>
<evidence type="ECO:0000259" key="1">
    <source>
        <dbReference type="PROSITE" id="PS51534"/>
    </source>
</evidence>
<comment type="caution">
    <text evidence="2">The sequence shown here is derived from an EMBL/GenBank/DDBJ whole genome shotgun (WGS) entry which is preliminary data.</text>
</comment>
<keyword evidence="3" id="KW-1185">Reference proteome</keyword>